<feature type="transmembrane region" description="Helical" evidence="1">
    <location>
        <begin position="98"/>
        <end position="115"/>
    </location>
</feature>
<evidence type="ECO:0000313" key="3">
    <source>
        <dbReference type="Proteomes" id="UP000317835"/>
    </source>
</evidence>
<accession>A0A518H3N5</accession>
<keyword evidence="3" id="KW-1185">Reference proteome</keyword>
<dbReference type="AlphaFoldDB" id="A0A518H3N5"/>
<dbReference type="KEGG" id="tpla:ElP_33780"/>
<protein>
    <submittedName>
        <fullName evidence="2">Uncharacterized protein</fullName>
    </submittedName>
</protein>
<dbReference type="RefSeq" id="WP_145271109.1">
    <property type="nucleotide sequence ID" value="NZ_CP036426.1"/>
</dbReference>
<feature type="transmembrane region" description="Helical" evidence="1">
    <location>
        <begin position="423"/>
        <end position="447"/>
    </location>
</feature>
<feature type="transmembrane region" description="Helical" evidence="1">
    <location>
        <begin position="187"/>
        <end position="207"/>
    </location>
</feature>
<keyword evidence="1" id="KW-1133">Transmembrane helix</keyword>
<feature type="transmembrane region" description="Helical" evidence="1">
    <location>
        <begin position="561"/>
        <end position="580"/>
    </location>
</feature>
<evidence type="ECO:0000256" key="1">
    <source>
        <dbReference type="SAM" id="Phobius"/>
    </source>
</evidence>
<gene>
    <name evidence="2" type="ORF">ElP_33780</name>
</gene>
<dbReference type="OrthoDB" id="7461583at2"/>
<feature type="transmembrane region" description="Helical" evidence="1">
    <location>
        <begin position="276"/>
        <end position="295"/>
    </location>
</feature>
<feature type="transmembrane region" description="Helical" evidence="1">
    <location>
        <begin position="73"/>
        <end position="92"/>
    </location>
</feature>
<feature type="transmembrane region" description="Helical" evidence="1">
    <location>
        <begin position="533"/>
        <end position="549"/>
    </location>
</feature>
<feature type="transmembrane region" description="Helical" evidence="1">
    <location>
        <begin position="363"/>
        <end position="380"/>
    </location>
</feature>
<keyword evidence="1" id="KW-0812">Transmembrane</keyword>
<reference evidence="2 3" key="1">
    <citation type="submission" date="2019-02" db="EMBL/GenBank/DDBJ databases">
        <title>Deep-cultivation of Planctomycetes and their phenomic and genomic characterization uncovers novel biology.</title>
        <authorList>
            <person name="Wiegand S."/>
            <person name="Jogler M."/>
            <person name="Boedeker C."/>
            <person name="Pinto D."/>
            <person name="Vollmers J."/>
            <person name="Rivas-Marin E."/>
            <person name="Kohn T."/>
            <person name="Peeters S.H."/>
            <person name="Heuer A."/>
            <person name="Rast P."/>
            <person name="Oberbeckmann S."/>
            <person name="Bunk B."/>
            <person name="Jeske O."/>
            <person name="Meyerdierks A."/>
            <person name="Storesund J.E."/>
            <person name="Kallscheuer N."/>
            <person name="Luecker S."/>
            <person name="Lage O.M."/>
            <person name="Pohl T."/>
            <person name="Merkel B.J."/>
            <person name="Hornburger P."/>
            <person name="Mueller R.-W."/>
            <person name="Bruemmer F."/>
            <person name="Labrenz M."/>
            <person name="Spormann A.M."/>
            <person name="Op den Camp H."/>
            <person name="Overmann J."/>
            <person name="Amann R."/>
            <person name="Jetten M.S.M."/>
            <person name="Mascher T."/>
            <person name="Medema M.H."/>
            <person name="Devos D.P."/>
            <person name="Kaster A.-K."/>
            <person name="Ovreas L."/>
            <person name="Rohde M."/>
            <person name="Galperin M.Y."/>
            <person name="Jogler C."/>
        </authorList>
    </citation>
    <scope>NUCLEOTIDE SEQUENCE [LARGE SCALE GENOMIC DNA]</scope>
    <source>
        <strain evidence="2 3">ElP</strain>
    </source>
</reference>
<feature type="transmembrane region" description="Helical" evidence="1">
    <location>
        <begin position="307"/>
        <end position="324"/>
    </location>
</feature>
<feature type="transmembrane region" description="Helical" evidence="1">
    <location>
        <begin position="501"/>
        <end position="521"/>
    </location>
</feature>
<dbReference type="Proteomes" id="UP000317835">
    <property type="component" value="Chromosome"/>
</dbReference>
<dbReference type="EMBL" id="CP036426">
    <property type="protein sequence ID" value="QDV35475.1"/>
    <property type="molecule type" value="Genomic_DNA"/>
</dbReference>
<name>A0A518H3N5_9BACT</name>
<feature type="transmembrane region" description="Helical" evidence="1">
    <location>
        <begin position="44"/>
        <end position="61"/>
    </location>
</feature>
<sequence length="729" mass="77503">MTAMLQRGRGLLEGLWPVGLSALQLVLIRRWAGLEGEPYEWCQYLALGLLAFGGLLLLEFGRRRDVRLLGSPGPTRAALGGVGVAACVAYAAGHATGPILAIASINGLILLALRARRARSPVGLPGSAVGVAVLAASWTLGARWIWWADPAAWVGASARAQAALIVASLLVSINLARIGRPAAGGRWKAAGVVGTASGLVILAMASLRLDSLGGGGPSHPMRDLGRFAFYHWGAIVGPAELVRRGGWLLWDTPSQYGFLSTLAIAWTPGENVWRSFYLLNATLTFASSSVLFLALRMFRTGPLNLPFALAVTLAAVFMIPGWPIPESPAGPQVAPAVGAFRFAWCSALIAVLIAEWRAGTRPAWDRGIPIVGCACWLLGVLWSCESAVYCSVIWGPAYLVMCRRRALARVPEAGRPGARFRAWAAWAAVPVLLLGATIGLISAYYVARLGHPPDWRAFAEYVLAMRAIAMPVDPGGIVLTLLLAFGLLSVIVAATARGGDLGALGLGLGAWGLLWSGGSYFVGRSHEVNGSNISPLVVLAVAAGLLLLRRGGPALARIAPMVRLAAAPLLIGLLTVGFGVEGGLESQISAIRRGYRRGVERLLPAADEALAGLLDEAGVAPSEPVTIAWEGLCVMPARRSTGPRPIVVHEAWTAPFMLYVLLPEDRQQVYLRRLAGRHAEGGWLVVQKDFPIGPHCREMLREGYRETASFENERWRVARLEAAAPPLPR</sequence>
<keyword evidence="1" id="KW-0472">Membrane</keyword>
<feature type="transmembrane region" description="Helical" evidence="1">
    <location>
        <begin position="12"/>
        <end position="32"/>
    </location>
</feature>
<feature type="transmembrane region" description="Helical" evidence="1">
    <location>
        <begin position="122"/>
        <end position="146"/>
    </location>
</feature>
<evidence type="ECO:0000313" key="2">
    <source>
        <dbReference type="EMBL" id="QDV35475.1"/>
    </source>
</evidence>
<feature type="transmembrane region" description="Helical" evidence="1">
    <location>
        <begin position="152"/>
        <end position="175"/>
    </location>
</feature>
<proteinExistence type="predicted"/>
<feature type="transmembrane region" description="Helical" evidence="1">
    <location>
        <begin position="336"/>
        <end position="356"/>
    </location>
</feature>
<feature type="transmembrane region" description="Helical" evidence="1">
    <location>
        <begin position="475"/>
        <end position="494"/>
    </location>
</feature>
<organism evidence="2 3">
    <name type="scientific">Tautonia plasticadhaerens</name>
    <dbReference type="NCBI Taxonomy" id="2527974"/>
    <lineage>
        <taxon>Bacteria</taxon>
        <taxon>Pseudomonadati</taxon>
        <taxon>Planctomycetota</taxon>
        <taxon>Planctomycetia</taxon>
        <taxon>Isosphaerales</taxon>
        <taxon>Isosphaeraceae</taxon>
        <taxon>Tautonia</taxon>
    </lineage>
</organism>